<dbReference type="KEGG" id="enn:FRE64_10985"/>
<dbReference type="SMART" id="SM00342">
    <property type="entry name" value="HTH_ARAC"/>
    <property type="match status" value="1"/>
</dbReference>
<dbReference type="RefSeq" id="WP_146296179.1">
    <property type="nucleotide sequence ID" value="NZ_CP042326.1"/>
</dbReference>
<dbReference type="PANTHER" id="PTHR46796">
    <property type="entry name" value="HTH-TYPE TRANSCRIPTIONAL ACTIVATOR RHAS-RELATED"/>
    <property type="match status" value="1"/>
</dbReference>
<keyword evidence="1" id="KW-0805">Transcription regulation</keyword>
<keyword evidence="2" id="KW-0238">DNA-binding</keyword>
<reference evidence="5" key="1">
    <citation type="submission" date="2019-08" db="EMBL/GenBank/DDBJ databases">
        <title>Carotenoids and Carotenoid Binding Proteins in the Halophilic Cyanobacterium Euhalothece sp. ZM00.</title>
        <authorList>
            <person name="Cho S.M."/>
            <person name="Song J.Y."/>
            <person name="Park Y.-I."/>
        </authorList>
    </citation>
    <scope>NUCLEOTIDE SEQUENCE [LARGE SCALE GENOMIC DNA]</scope>
    <source>
        <strain evidence="5">Z-M001</strain>
    </source>
</reference>
<gene>
    <name evidence="5" type="ORF">FRE64_10985</name>
</gene>
<feature type="domain" description="HTH araC/xylS-type" evidence="4">
    <location>
        <begin position="181"/>
        <end position="282"/>
    </location>
</feature>
<keyword evidence="3" id="KW-0804">Transcription</keyword>
<dbReference type="InterPro" id="IPR050204">
    <property type="entry name" value="AraC_XylS_family_regulators"/>
</dbReference>
<proteinExistence type="predicted"/>
<dbReference type="InterPro" id="IPR018060">
    <property type="entry name" value="HTH_AraC"/>
</dbReference>
<evidence type="ECO:0000259" key="4">
    <source>
        <dbReference type="PROSITE" id="PS01124"/>
    </source>
</evidence>
<accession>A0A5B8NMY4</accession>
<dbReference type="PANTHER" id="PTHR46796:SF15">
    <property type="entry name" value="BLL1074 PROTEIN"/>
    <property type="match status" value="1"/>
</dbReference>
<dbReference type="Gene3D" id="1.10.10.60">
    <property type="entry name" value="Homeodomain-like"/>
    <property type="match status" value="1"/>
</dbReference>
<dbReference type="AlphaFoldDB" id="A0A5B8NMY4"/>
<dbReference type="PROSITE" id="PS01124">
    <property type="entry name" value="HTH_ARAC_FAMILY_2"/>
    <property type="match status" value="1"/>
</dbReference>
<dbReference type="Pfam" id="PF12833">
    <property type="entry name" value="HTH_18"/>
    <property type="match status" value="1"/>
</dbReference>
<evidence type="ECO:0000256" key="1">
    <source>
        <dbReference type="ARBA" id="ARBA00023015"/>
    </source>
</evidence>
<organism evidence="5 6">
    <name type="scientific">Euhalothece natronophila Z-M001</name>
    <dbReference type="NCBI Taxonomy" id="522448"/>
    <lineage>
        <taxon>Bacteria</taxon>
        <taxon>Bacillati</taxon>
        <taxon>Cyanobacteriota</taxon>
        <taxon>Cyanophyceae</taxon>
        <taxon>Oscillatoriophycideae</taxon>
        <taxon>Chroococcales</taxon>
        <taxon>Halothecacae</taxon>
        <taxon>Halothece cluster</taxon>
        <taxon>Euhalothece</taxon>
    </lineage>
</organism>
<keyword evidence="6" id="KW-1185">Reference proteome</keyword>
<dbReference type="InterPro" id="IPR009057">
    <property type="entry name" value="Homeodomain-like_sf"/>
</dbReference>
<evidence type="ECO:0000256" key="2">
    <source>
        <dbReference type="ARBA" id="ARBA00023125"/>
    </source>
</evidence>
<evidence type="ECO:0000313" key="5">
    <source>
        <dbReference type="EMBL" id="QDZ40434.1"/>
    </source>
</evidence>
<sequence length="310" mass="36068">MAQPPTEIVKNSESQCFLSNQMIWEHQTGLPSPLLEGQVYRYEGYITNTDQPLYYLGLPRDHIIIVLSFGNTIEFNHLQTKFKSRKYQSVLVGLNTNPLIATLTGTRCCIEVRMHPSIAFRVLEKNPIDLAVGPINLEEIWHTDLCYLTQRLEKSASWQERFDYIDEYLLKKLQTSQRKMRPEIEWAWNQLEAQHGNISIQKLVEQVGWSHRYFNQCFRKYIGITPKLAARRIRFVHAHQLLTENYCDLVTVATTCNYSDQSHLTREFHQFSGFSPATYQNLCLTHPFSVPASLFNQKTNSILINPIVNN</sequence>
<evidence type="ECO:0000313" key="6">
    <source>
        <dbReference type="Proteomes" id="UP000318453"/>
    </source>
</evidence>
<evidence type="ECO:0000256" key="3">
    <source>
        <dbReference type="ARBA" id="ARBA00023163"/>
    </source>
</evidence>
<dbReference type="OrthoDB" id="516574at2"/>
<dbReference type="EMBL" id="CP042326">
    <property type="protein sequence ID" value="QDZ40434.1"/>
    <property type="molecule type" value="Genomic_DNA"/>
</dbReference>
<dbReference type="Proteomes" id="UP000318453">
    <property type="component" value="Chromosome"/>
</dbReference>
<protein>
    <submittedName>
        <fullName evidence="5">AraC family transcriptional regulator</fullName>
    </submittedName>
</protein>
<dbReference type="GO" id="GO:0043565">
    <property type="term" value="F:sequence-specific DNA binding"/>
    <property type="evidence" value="ECO:0007669"/>
    <property type="project" value="InterPro"/>
</dbReference>
<dbReference type="SUPFAM" id="SSF46689">
    <property type="entry name" value="Homeodomain-like"/>
    <property type="match status" value="1"/>
</dbReference>
<name>A0A5B8NMY4_9CHRO</name>
<dbReference type="GO" id="GO:0003700">
    <property type="term" value="F:DNA-binding transcription factor activity"/>
    <property type="evidence" value="ECO:0007669"/>
    <property type="project" value="InterPro"/>
</dbReference>